<sequence>MHNGRIIQSGTPEEMSTNPADDYVRNFIEGADMSMVLRVKHVMFTPHCIVREHVSPASAVMEMRENQVSSAYAVGDDMKLMGVITLDDAIKARQEKLPLFSVITKNIPVTGEEVLIKDIIQKAAEARLPIAVVGDRGKLKGIVSRASVLSSLA</sequence>
<comment type="caution">
    <text evidence="2">The sequence shown here is derived from an EMBL/GenBank/DDBJ whole genome shotgun (WGS) entry which is preliminary data.</text>
</comment>
<dbReference type="PANTHER" id="PTHR43869:SF1">
    <property type="entry name" value="GLYCINE BETAINE_PROLINE BETAINE TRANSPORT SYSTEM ATP-BINDING PROTEIN PROV"/>
    <property type="match status" value="1"/>
</dbReference>
<dbReference type="InterPro" id="IPR046342">
    <property type="entry name" value="CBS_dom_sf"/>
</dbReference>
<evidence type="ECO:0000313" key="2">
    <source>
        <dbReference type="EMBL" id="MPN47293.1"/>
    </source>
</evidence>
<dbReference type="SMART" id="SM00116">
    <property type="entry name" value="CBS"/>
    <property type="match status" value="2"/>
</dbReference>
<dbReference type="GO" id="GO:0005524">
    <property type="term" value="F:ATP binding"/>
    <property type="evidence" value="ECO:0007669"/>
    <property type="project" value="UniProtKB-KW"/>
</dbReference>
<dbReference type="InterPro" id="IPR051921">
    <property type="entry name" value="ABC_osmolyte_uptake_ATP-bind"/>
</dbReference>
<accession>A0A645IIX4</accession>
<dbReference type="Gene3D" id="3.10.580.10">
    <property type="entry name" value="CBS-domain"/>
    <property type="match status" value="1"/>
</dbReference>
<name>A0A645IIX4_9ZZZZ</name>
<dbReference type="Pfam" id="PF00571">
    <property type="entry name" value="CBS"/>
    <property type="match status" value="2"/>
</dbReference>
<keyword evidence="2" id="KW-0547">Nucleotide-binding</keyword>
<evidence type="ECO:0000259" key="1">
    <source>
        <dbReference type="PROSITE" id="PS51371"/>
    </source>
</evidence>
<feature type="domain" description="CBS" evidence="1">
    <location>
        <begin position="43"/>
        <end position="99"/>
    </location>
</feature>
<reference evidence="2" key="1">
    <citation type="submission" date="2019-08" db="EMBL/GenBank/DDBJ databases">
        <authorList>
            <person name="Kucharzyk K."/>
            <person name="Murdoch R.W."/>
            <person name="Higgins S."/>
            <person name="Loffler F."/>
        </authorList>
    </citation>
    <scope>NUCLEOTIDE SEQUENCE</scope>
</reference>
<dbReference type="InterPro" id="IPR000644">
    <property type="entry name" value="CBS_dom"/>
</dbReference>
<keyword evidence="2" id="KW-0067">ATP-binding</keyword>
<gene>
    <name evidence="2" type="primary">opuAA_7</name>
    <name evidence="2" type="ORF">SDC9_194895</name>
</gene>
<dbReference type="PANTHER" id="PTHR43869">
    <property type="entry name" value="GLYCINE BETAINE/PROLINE BETAINE TRANSPORT SYSTEM ATP-BINDING PROTEIN PROV"/>
    <property type="match status" value="1"/>
</dbReference>
<dbReference type="EMBL" id="VSSQ01108687">
    <property type="protein sequence ID" value="MPN47293.1"/>
    <property type="molecule type" value="Genomic_DNA"/>
</dbReference>
<protein>
    <submittedName>
        <fullName evidence="2">Glycine betaine transport ATP-binding protein OpuAA</fullName>
    </submittedName>
</protein>
<dbReference type="SUPFAM" id="SSF54631">
    <property type="entry name" value="CBS-domain pair"/>
    <property type="match status" value="1"/>
</dbReference>
<dbReference type="AlphaFoldDB" id="A0A645IIX4"/>
<dbReference type="PROSITE" id="PS51371">
    <property type="entry name" value="CBS"/>
    <property type="match status" value="1"/>
</dbReference>
<organism evidence="2">
    <name type="scientific">bioreactor metagenome</name>
    <dbReference type="NCBI Taxonomy" id="1076179"/>
    <lineage>
        <taxon>unclassified sequences</taxon>
        <taxon>metagenomes</taxon>
        <taxon>ecological metagenomes</taxon>
    </lineage>
</organism>
<proteinExistence type="predicted"/>